<name>A0A9J5Y4F7_SOLCO</name>
<protein>
    <submittedName>
        <fullName evidence="2">Uncharacterized protein</fullName>
    </submittedName>
</protein>
<keyword evidence="3" id="KW-1185">Reference proteome</keyword>
<organism evidence="2 3">
    <name type="scientific">Solanum commersonii</name>
    <name type="common">Commerson's wild potato</name>
    <name type="synonym">Commerson's nightshade</name>
    <dbReference type="NCBI Taxonomy" id="4109"/>
    <lineage>
        <taxon>Eukaryota</taxon>
        <taxon>Viridiplantae</taxon>
        <taxon>Streptophyta</taxon>
        <taxon>Embryophyta</taxon>
        <taxon>Tracheophyta</taxon>
        <taxon>Spermatophyta</taxon>
        <taxon>Magnoliopsida</taxon>
        <taxon>eudicotyledons</taxon>
        <taxon>Gunneridae</taxon>
        <taxon>Pentapetalae</taxon>
        <taxon>asterids</taxon>
        <taxon>lamiids</taxon>
        <taxon>Solanales</taxon>
        <taxon>Solanaceae</taxon>
        <taxon>Solanoideae</taxon>
        <taxon>Solaneae</taxon>
        <taxon>Solanum</taxon>
    </lineage>
</organism>
<evidence type="ECO:0000313" key="2">
    <source>
        <dbReference type="EMBL" id="KAG5595281.1"/>
    </source>
</evidence>
<reference evidence="2 3" key="1">
    <citation type="submission" date="2020-09" db="EMBL/GenBank/DDBJ databases">
        <title>De no assembly of potato wild relative species, Solanum commersonii.</title>
        <authorList>
            <person name="Cho K."/>
        </authorList>
    </citation>
    <scope>NUCLEOTIDE SEQUENCE [LARGE SCALE GENOMIC DNA]</scope>
    <source>
        <strain evidence="2">LZ3.2</strain>
        <tissue evidence="2">Leaf</tissue>
    </source>
</reference>
<feature type="compositionally biased region" description="Gly residues" evidence="1">
    <location>
        <begin position="177"/>
        <end position="197"/>
    </location>
</feature>
<evidence type="ECO:0000256" key="1">
    <source>
        <dbReference type="SAM" id="MobiDB-lite"/>
    </source>
</evidence>
<accession>A0A9J5Y4F7</accession>
<comment type="caution">
    <text evidence="2">The sequence shown here is derived from an EMBL/GenBank/DDBJ whole genome shotgun (WGS) entry which is preliminary data.</text>
</comment>
<proteinExistence type="predicted"/>
<feature type="region of interest" description="Disordered" evidence="1">
    <location>
        <begin position="175"/>
        <end position="197"/>
    </location>
</feature>
<dbReference type="EMBL" id="JACXVP010000007">
    <property type="protein sequence ID" value="KAG5595281.1"/>
    <property type="molecule type" value="Genomic_DNA"/>
</dbReference>
<feature type="compositionally biased region" description="Basic and acidic residues" evidence="1">
    <location>
        <begin position="89"/>
        <end position="111"/>
    </location>
</feature>
<gene>
    <name evidence="2" type="ORF">H5410_036513</name>
</gene>
<dbReference type="OrthoDB" id="1227414at2759"/>
<evidence type="ECO:0000313" key="3">
    <source>
        <dbReference type="Proteomes" id="UP000824120"/>
    </source>
</evidence>
<dbReference type="AlphaFoldDB" id="A0A9J5Y4F7"/>
<sequence length="197" mass="21787">MNSDHSWMYNKNNPGRVGMILEFAEGVTRFINHAKTFDDFLTSREKKREEVIAVAKEVENKRYATLQTQLTFLFESGNILPPCPTSSDGSDHEGDENDKSDKESEGDENGRYFREYRPLEVSISGNTDLWRGWLTVISIGAAREKYFLQYDKIGSCLVGFEGKGSGSDNVKFEEDGYGGSIDGDGLGAGKDAGGGEL</sequence>
<feature type="region of interest" description="Disordered" evidence="1">
    <location>
        <begin position="83"/>
        <end position="111"/>
    </location>
</feature>
<dbReference type="Proteomes" id="UP000824120">
    <property type="component" value="Chromosome 7"/>
</dbReference>